<gene>
    <name evidence="12" type="ORF">EU91_1878</name>
</gene>
<evidence type="ECO:0000313" key="12">
    <source>
        <dbReference type="EMBL" id="KGF85773.1"/>
    </source>
</evidence>
<comment type="caution">
    <text evidence="12">The sequence shown here is derived from an EMBL/GenBank/DDBJ whole genome shotgun (WGS) entry which is preliminary data.</text>
</comment>
<evidence type="ECO:0000256" key="3">
    <source>
        <dbReference type="ARBA" id="ARBA00021315"/>
    </source>
</evidence>
<dbReference type="InterPro" id="IPR004604">
    <property type="entry name" value="DNA_recomb/repair_RecN"/>
</dbReference>
<dbReference type="GO" id="GO:0005524">
    <property type="term" value="F:ATP binding"/>
    <property type="evidence" value="ECO:0007669"/>
    <property type="project" value="UniProtKB-KW"/>
</dbReference>
<evidence type="ECO:0000256" key="8">
    <source>
        <dbReference type="ARBA" id="ARBA00033408"/>
    </source>
</evidence>
<accession>A0A0A1ZBU6</accession>
<keyword evidence="4" id="KW-0547">Nucleotide-binding</keyword>
<keyword evidence="7 9" id="KW-0234">DNA repair</keyword>
<keyword evidence="6" id="KW-0067">ATP-binding</keyword>
<dbReference type="PANTHER" id="PTHR11059:SF0">
    <property type="entry name" value="DNA REPAIR PROTEIN RECN"/>
    <property type="match status" value="1"/>
</dbReference>
<evidence type="ECO:0000256" key="9">
    <source>
        <dbReference type="PIRNR" id="PIRNR003128"/>
    </source>
</evidence>
<comment type="function">
    <text evidence="1 9">May be involved in recombinational repair of damaged DNA.</text>
</comment>
<dbReference type="OrthoDB" id="9806954at2"/>
<dbReference type="RefSeq" id="WP_032525268.1">
    <property type="nucleotide sequence ID" value="NZ_CP138934.1"/>
</dbReference>
<dbReference type="Pfam" id="PF02463">
    <property type="entry name" value="SMC_N"/>
    <property type="match status" value="1"/>
</dbReference>
<protein>
    <recommendedName>
        <fullName evidence="3 9">DNA repair protein RecN</fullName>
    </recommendedName>
    <alternativeName>
        <fullName evidence="8 9">Recombination protein N</fullName>
    </alternativeName>
</protein>
<dbReference type="STRING" id="59925.EU91_1878"/>
<feature type="coiled-coil region" evidence="10">
    <location>
        <begin position="344"/>
        <end position="371"/>
    </location>
</feature>
<name>A0A0A1ZBU6_PROMR</name>
<evidence type="ECO:0000313" key="13">
    <source>
        <dbReference type="Proteomes" id="UP000030598"/>
    </source>
</evidence>
<evidence type="ECO:0000256" key="10">
    <source>
        <dbReference type="SAM" id="Coils"/>
    </source>
</evidence>
<proteinExistence type="inferred from homology"/>
<dbReference type="EMBL" id="JNAH01000008">
    <property type="protein sequence ID" value="KGF85773.1"/>
    <property type="molecule type" value="Genomic_DNA"/>
</dbReference>
<reference evidence="13" key="1">
    <citation type="journal article" date="2014" name="Sci. Data">
        <title>Genomes of diverse isolates of the marine cyanobacterium Prochlorococcus.</title>
        <authorList>
            <person name="Biller S."/>
            <person name="Berube P."/>
            <person name="Thompson J."/>
            <person name="Kelly L."/>
            <person name="Roggensack S."/>
            <person name="Awad L."/>
            <person name="Roache-Johnson K."/>
            <person name="Ding H."/>
            <person name="Giovannoni S.J."/>
            <person name="Moore L.R."/>
            <person name="Chisholm S.W."/>
        </authorList>
    </citation>
    <scope>NUCLEOTIDE SEQUENCE [LARGE SCALE GENOMIC DNA]</scope>
    <source>
        <strain evidence="13">GP2</strain>
    </source>
</reference>
<evidence type="ECO:0000256" key="6">
    <source>
        <dbReference type="ARBA" id="ARBA00022840"/>
    </source>
</evidence>
<evidence type="ECO:0000256" key="7">
    <source>
        <dbReference type="ARBA" id="ARBA00023204"/>
    </source>
</evidence>
<dbReference type="eggNOG" id="COG0497">
    <property type="taxonomic scope" value="Bacteria"/>
</dbReference>
<dbReference type="GO" id="GO:0006310">
    <property type="term" value="P:DNA recombination"/>
    <property type="evidence" value="ECO:0007669"/>
    <property type="project" value="InterPro"/>
</dbReference>
<dbReference type="GO" id="GO:0006281">
    <property type="term" value="P:DNA repair"/>
    <property type="evidence" value="ECO:0007669"/>
    <property type="project" value="UniProtKB-KW"/>
</dbReference>
<evidence type="ECO:0000256" key="1">
    <source>
        <dbReference type="ARBA" id="ARBA00003618"/>
    </source>
</evidence>
<dbReference type="Gene3D" id="3.40.50.300">
    <property type="entry name" value="P-loop containing nucleotide triphosphate hydrolases"/>
    <property type="match status" value="2"/>
</dbReference>
<comment type="similarity">
    <text evidence="2 9">Belongs to the RecN family.</text>
</comment>
<dbReference type="GO" id="GO:0009432">
    <property type="term" value="P:SOS response"/>
    <property type="evidence" value="ECO:0007669"/>
    <property type="project" value="TreeGrafter"/>
</dbReference>
<dbReference type="InterPro" id="IPR003395">
    <property type="entry name" value="RecF/RecN/SMC_N"/>
</dbReference>
<dbReference type="SUPFAM" id="SSF52540">
    <property type="entry name" value="P-loop containing nucleoside triphosphate hydrolases"/>
    <property type="match status" value="1"/>
</dbReference>
<dbReference type="PANTHER" id="PTHR11059">
    <property type="entry name" value="DNA REPAIR PROTEIN RECN"/>
    <property type="match status" value="1"/>
</dbReference>
<dbReference type="Proteomes" id="UP000030598">
    <property type="component" value="Unassembled WGS sequence"/>
</dbReference>
<keyword evidence="5 9" id="KW-0227">DNA damage</keyword>
<dbReference type="PIRSF" id="PIRSF003128">
    <property type="entry name" value="RecN"/>
    <property type="match status" value="1"/>
</dbReference>
<dbReference type="AlphaFoldDB" id="A0A0A1ZBU6"/>
<keyword evidence="10" id="KW-0175">Coiled coil</keyword>
<dbReference type="CDD" id="cd03241">
    <property type="entry name" value="ABC_RecN"/>
    <property type="match status" value="1"/>
</dbReference>
<feature type="domain" description="RecF/RecN/SMC N-terminal" evidence="11">
    <location>
        <begin position="14"/>
        <end position="498"/>
    </location>
</feature>
<evidence type="ECO:0000256" key="2">
    <source>
        <dbReference type="ARBA" id="ARBA00009441"/>
    </source>
</evidence>
<organism evidence="12 13">
    <name type="scientific">Prochlorococcus marinus str. GP2</name>
    <dbReference type="NCBI Taxonomy" id="59925"/>
    <lineage>
        <taxon>Bacteria</taxon>
        <taxon>Bacillati</taxon>
        <taxon>Cyanobacteriota</taxon>
        <taxon>Cyanophyceae</taxon>
        <taxon>Synechococcales</taxon>
        <taxon>Prochlorococcaceae</taxon>
        <taxon>Prochlorococcus</taxon>
    </lineage>
</organism>
<dbReference type="InterPro" id="IPR027417">
    <property type="entry name" value="P-loop_NTPase"/>
</dbReference>
<evidence type="ECO:0000256" key="4">
    <source>
        <dbReference type="ARBA" id="ARBA00022741"/>
    </source>
</evidence>
<evidence type="ECO:0000259" key="11">
    <source>
        <dbReference type="Pfam" id="PF02463"/>
    </source>
</evidence>
<evidence type="ECO:0000256" key="5">
    <source>
        <dbReference type="ARBA" id="ARBA00022763"/>
    </source>
</evidence>
<dbReference type="GO" id="GO:0043590">
    <property type="term" value="C:bacterial nucleoid"/>
    <property type="evidence" value="ECO:0007669"/>
    <property type="project" value="TreeGrafter"/>
</dbReference>
<sequence length="559" mass="63330">MLIQLKIVNIALIEIIEINFEKGLNIITGDSGSGKSLILDSLNVLFGGTNIPLKHLIRPGKDHCTVEAIFSTSFQINNWLICNGFKSSFSVLNIKRISYKKNNKVLSKYSLNNSSINKKLLEELGRLLIDFAGQSDTFIFDTQEKRRLIIDDLCSQEVKDTSVNIKNIWGKIQVLKCLMNEKIESFKKNEENHLITKEILKTLEEANLESSQEILELELLENKLVNNLEINNSIKSSLNNLNNFSHDEPSVASLINQSIKNLNRTADFDLKIQKFRENLLDIQIHVEDLIFALNSYIQDIENNESNLSEIQKRLFFLKNLERTFSLDLPKLIKKRDQLRTYFQKIDKDKEISNIENQIKNLQSNLNSLFLTQSTERKKIAKQLQNSVISILRDLGLENANFLIQVLECKPSGDGIDNINFLFSANPDQKLAPLSNVISGGEMSRFLLAIKSSISTKPNTFFLDEIDNGLSGKSLFSLVELIKKISHDQQVLCITHQPFLAAGGLAHFKVNKNVIDGITYTSISKLTTKKQRKHELVELIGGGSSELNEYASKLLDKFAA</sequence>